<dbReference type="GO" id="GO:0016020">
    <property type="term" value="C:membrane"/>
    <property type="evidence" value="ECO:0007669"/>
    <property type="project" value="UniProtKB-SubCell"/>
</dbReference>
<name>A0A251YV74_9MICO</name>
<feature type="transmembrane region" description="Helical" evidence="7">
    <location>
        <begin position="148"/>
        <end position="168"/>
    </location>
</feature>
<feature type="transmembrane region" description="Helical" evidence="7">
    <location>
        <begin position="375"/>
        <end position="397"/>
    </location>
</feature>
<organism evidence="8 9">
    <name type="scientific">Clavibacter michiganensis</name>
    <dbReference type="NCBI Taxonomy" id="28447"/>
    <lineage>
        <taxon>Bacteria</taxon>
        <taxon>Bacillati</taxon>
        <taxon>Actinomycetota</taxon>
        <taxon>Actinomycetes</taxon>
        <taxon>Micrococcales</taxon>
        <taxon>Microbacteriaceae</taxon>
        <taxon>Clavibacter</taxon>
    </lineage>
</organism>
<dbReference type="NCBIfam" id="TIGR00785">
    <property type="entry name" value="dass"/>
    <property type="match status" value="1"/>
</dbReference>
<evidence type="ECO:0000313" key="8">
    <source>
        <dbReference type="EMBL" id="OUE28033.1"/>
    </source>
</evidence>
<reference evidence="8 9" key="1">
    <citation type="submission" date="2016-08" db="EMBL/GenBank/DDBJ databases">
        <title>Genome sequence of Clavibacter michiganensis spp strain CFBP8017.</title>
        <authorList>
            <person name="Thapa S.P."/>
            <person name="Coaker G."/>
            <person name="Jacques M.-A."/>
        </authorList>
    </citation>
    <scope>NUCLEOTIDE SEQUENCE [LARGE SCALE GENOMIC DNA]</scope>
    <source>
        <strain evidence="8">CFBP8017</strain>
    </source>
</reference>
<evidence type="ECO:0000256" key="3">
    <source>
        <dbReference type="ARBA" id="ARBA00022692"/>
    </source>
</evidence>
<keyword evidence="4 7" id="KW-1133">Transmembrane helix</keyword>
<proteinExistence type="inferred from homology"/>
<feature type="transmembrane region" description="Helical" evidence="7">
    <location>
        <begin position="239"/>
        <end position="260"/>
    </location>
</feature>
<sequence length="535" mass="54252">MTPPPAAPGPSSTPGTGTDPAPGGAAHDDADPAPGGAASVREEPAAEPAAEPAEAPAAAHATRAARRTRLIQVVVIVAVAIGIALVPPPAGVDPRGMHMAGIFVGTVLALILQPLPTAPVALVGLAVAMLTGTMSTDGEALVGFANPTIWLIVASFFIADGFLVTGLGRRIALAFVARLGGSSLGLAYGMALTDLVLAPATPSNTARAGGVVYPIVASLSRVQGSTPESDASRRRLGSYLALTSVQVNTITSAMFVTAMAGNPVAQKAAADLGIEISWGGWALAALVPGLLSLVIVPWAMSRVYPPTLTRTPEAPAHAREELRGLGPLSAHERIMAATFVLLLVLWCGGSLLGIPATAAAFGGIAVLLVTGVLKWSHLAANASAWSTLIFFAVLVGMADQLDALGVIDLVGGAVSGSVGGLPWPWAFAVLALVYFFSHYLFASNTAHIVAMYAVFLGAAVATGTPPLFAALVLGFIGNLFGGISHYASGPSGVVFGSGYVTTKEWFRVGFAMAVVLIVIWGVVGTAWMSVLGLLS</sequence>
<feature type="compositionally biased region" description="Low complexity" evidence="6">
    <location>
        <begin position="9"/>
        <end position="25"/>
    </location>
</feature>
<dbReference type="EMBL" id="MDJY01000013">
    <property type="protein sequence ID" value="OUE28033.1"/>
    <property type="molecule type" value="Genomic_DNA"/>
</dbReference>
<evidence type="ECO:0000256" key="5">
    <source>
        <dbReference type="ARBA" id="ARBA00023136"/>
    </source>
</evidence>
<feature type="transmembrane region" description="Helical" evidence="7">
    <location>
        <begin position="70"/>
        <end position="90"/>
    </location>
</feature>
<feature type="transmembrane region" description="Helical" evidence="7">
    <location>
        <begin position="467"/>
        <end position="488"/>
    </location>
</feature>
<feature type="transmembrane region" description="Helical" evidence="7">
    <location>
        <begin position="441"/>
        <end position="460"/>
    </location>
</feature>
<feature type="compositionally biased region" description="Low complexity" evidence="6">
    <location>
        <begin position="46"/>
        <end position="60"/>
    </location>
</feature>
<dbReference type="InterPro" id="IPR001898">
    <property type="entry name" value="SLC13A/DASS"/>
</dbReference>
<comment type="caution">
    <text evidence="8">The sequence shown here is derived from an EMBL/GenBank/DDBJ whole genome shotgun (WGS) entry which is preliminary data.</text>
</comment>
<dbReference type="Proteomes" id="UP000195011">
    <property type="component" value="Unassembled WGS sequence"/>
</dbReference>
<dbReference type="PIRSF" id="PIRSF002457">
    <property type="entry name" value="DASS"/>
    <property type="match status" value="1"/>
</dbReference>
<comment type="similarity">
    <text evidence="2">Belongs to the SLC13A/DASS transporter (TC 2.A.47) family. DIT1 subfamily.</text>
</comment>
<dbReference type="PANTHER" id="PTHR42826">
    <property type="entry name" value="DICARBOXYLATE TRANSPORTER 2.1, CHLOROPLASTIC"/>
    <property type="match status" value="1"/>
</dbReference>
<dbReference type="RefSeq" id="WP_086516381.1">
    <property type="nucleotide sequence ID" value="NZ_MDJY01000013.1"/>
</dbReference>
<dbReference type="InterPro" id="IPR030676">
    <property type="entry name" value="CitT-rel"/>
</dbReference>
<evidence type="ECO:0000256" key="1">
    <source>
        <dbReference type="ARBA" id="ARBA00004141"/>
    </source>
</evidence>
<keyword evidence="5 7" id="KW-0472">Membrane</keyword>
<feature type="transmembrane region" description="Helical" evidence="7">
    <location>
        <begin position="508"/>
        <end position="534"/>
    </location>
</feature>
<dbReference type="AlphaFoldDB" id="A0A251YV74"/>
<feature type="transmembrane region" description="Helical" evidence="7">
    <location>
        <begin position="280"/>
        <end position="300"/>
    </location>
</feature>
<dbReference type="Pfam" id="PF00939">
    <property type="entry name" value="Na_sulph_symp"/>
    <property type="match status" value="1"/>
</dbReference>
<evidence type="ECO:0000256" key="4">
    <source>
        <dbReference type="ARBA" id="ARBA00022989"/>
    </source>
</evidence>
<keyword evidence="3 7" id="KW-0812">Transmembrane</keyword>
<dbReference type="GO" id="GO:0022857">
    <property type="term" value="F:transmembrane transporter activity"/>
    <property type="evidence" value="ECO:0007669"/>
    <property type="project" value="InterPro"/>
</dbReference>
<feature type="region of interest" description="Disordered" evidence="6">
    <location>
        <begin position="1"/>
        <end position="60"/>
    </location>
</feature>
<protein>
    <submittedName>
        <fullName evidence="8">Putative malate transporter YflS</fullName>
    </submittedName>
</protein>
<evidence type="ECO:0000256" key="7">
    <source>
        <dbReference type="SAM" id="Phobius"/>
    </source>
</evidence>
<accession>A0A251YV74</accession>
<evidence type="ECO:0000313" key="9">
    <source>
        <dbReference type="Proteomes" id="UP000195011"/>
    </source>
</evidence>
<feature type="transmembrane region" description="Helical" evidence="7">
    <location>
        <begin position="409"/>
        <end position="435"/>
    </location>
</feature>
<evidence type="ECO:0000256" key="6">
    <source>
        <dbReference type="SAM" id="MobiDB-lite"/>
    </source>
</evidence>
<gene>
    <name evidence="8" type="primary">yflS</name>
    <name evidence="8" type="ORF">BFL36_02235</name>
</gene>
<comment type="subcellular location">
    <subcellularLocation>
        <location evidence="1">Membrane</location>
        <topology evidence="1">Multi-pass membrane protein</topology>
    </subcellularLocation>
</comment>
<feature type="transmembrane region" description="Helical" evidence="7">
    <location>
        <begin position="339"/>
        <end position="369"/>
    </location>
</feature>
<evidence type="ECO:0000256" key="2">
    <source>
        <dbReference type="ARBA" id="ARBA00007349"/>
    </source>
</evidence>